<comment type="caution">
    <text evidence="2">The sequence shown here is derived from an EMBL/GenBank/DDBJ whole genome shotgun (WGS) entry which is preliminary data.</text>
</comment>
<feature type="region of interest" description="Disordered" evidence="1">
    <location>
        <begin position="1151"/>
        <end position="1170"/>
    </location>
</feature>
<accession>A0A9J6DBH3</accession>
<dbReference type="Proteomes" id="UP000821866">
    <property type="component" value="Chromosome 8"/>
</dbReference>
<proteinExistence type="predicted"/>
<dbReference type="EMBL" id="JABSTU010000010">
    <property type="protein sequence ID" value="KAH8019282.1"/>
    <property type="molecule type" value="Genomic_DNA"/>
</dbReference>
<gene>
    <name evidence="2" type="ORF">HPB51_018677</name>
</gene>
<evidence type="ECO:0000256" key="1">
    <source>
        <dbReference type="SAM" id="MobiDB-lite"/>
    </source>
</evidence>
<organism evidence="2 3">
    <name type="scientific">Rhipicephalus microplus</name>
    <name type="common">Cattle tick</name>
    <name type="synonym">Boophilus microplus</name>
    <dbReference type="NCBI Taxonomy" id="6941"/>
    <lineage>
        <taxon>Eukaryota</taxon>
        <taxon>Metazoa</taxon>
        <taxon>Ecdysozoa</taxon>
        <taxon>Arthropoda</taxon>
        <taxon>Chelicerata</taxon>
        <taxon>Arachnida</taxon>
        <taxon>Acari</taxon>
        <taxon>Parasitiformes</taxon>
        <taxon>Ixodida</taxon>
        <taxon>Ixodoidea</taxon>
        <taxon>Ixodidae</taxon>
        <taxon>Rhipicephalinae</taxon>
        <taxon>Rhipicephalus</taxon>
        <taxon>Boophilus</taxon>
    </lineage>
</organism>
<evidence type="ECO:0008006" key="4">
    <source>
        <dbReference type="Google" id="ProtNLM"/>
    </source>
</evidence>
<feature type="region of interest" description="Disordered" evidence="1">
    <location>
        <begin position="532"/>
        <end position="551"/>
    </location>
</feature>
<protein>
    <recommendedName>
        <fullName evidence="4">ALMS motif domain-containing protein</fullName>
    </recommendedName>
</protein>
<keyword evidence="3" id="KW-1185">Reference proteome</keyword>
<sequence length="1287" mass="140707">MTLATHLKRHPDVFVTYEKERCARKSVKSTAKPDVQQPSVADQFKPKLKHTAPKAQQMTKAITGFTVRGMHSYSVVEEPGFVAVKNAAMPEDVVPSWTTFFRAIIPELYASKKQNLMNRLQAPTFASFNCVHTRTPEKSQGVTSVVASEALSDNIVTKTALLNVSPETMTPFHIPLTTSYLFLRPGNAPTATLLSPYSLFDGFLPITSYPLFDEAKSDSETSSFCENHAATLRTSLSTFDCSDRAACARSLCSDTAVSWPSTPSTKKSHKHKLGNEHSNLVLKKFLQSLQRDSMEPTDGYSQSTSYSAPPALMSASRRTSIASSFSSESIPVVTTSQGSIEHGSSSCTMSGTVDGEAQSCTEKVLQQECAASSSTFCPGTCLSASDAVVSSKYYTGKGNLTNNQELALSLESVLTVVPQSLRLRSTTANAKSLERKQVIKEPCVKTSRPRYSTSSCGGASLQSWDSHLEIDASIEDIVESVIHELSICETELQSCSEMFSQDHSTISDAPRRASPASLSSYTSSKRLEWDNGADIGYSGTSGRTHEQERSRYSNIARHISEPSESDVVNEASVSPDEKTHKFAVPHSRDAIVQTEACSIKDAGVQANASAKDLSSTQTHVKASTKQSEMIVSGSAVTDLSSIASTKQGSSIISRTNNVHQQTGMEKRGFSVTDRAPNCACVNMKPALQQAVSKKSLEMPKCDRANIVSLYSHKTFKEHRNLRKKHAGSTRKCASDFSYGQRRHCGNNLVAASDTSHIQSEPLDTTGFTVIDNNRMKMKLPKTVPGLASRSATPAELPRACSELDKRQLDYWLSSGFPYVPAVVPLEVGILPRIHSAEPATEKQENCDPRLVVSGSCLPSITQMQEAIDMENTRTTATAQGAGGMTRKRYIVRPVSRSVLKTSEAGTLLSKQTAGQCQKLITKDKFRIELSTMSSLGETDGIPPINGAAKSTLLSQRNTEDTLLSRTNESEACSSAEIVASCENQKERCPHHSFASCNCLSEGTSLQQLTVNGKSCKLKPMAHRELEKLRFLVNRQRHGYLKQLQREVERLHKLEQLFLLADVSRTASSAETETTSPEKDLDVTVCRNGESNNVAVQTSQSLFASCDDEDTAVKGNCFVSVVDQSVKKHRDHPSQQRRKAVSRRPVAWVVPVGSNTPYSGSEQGASLKERNHQGTKKEESLQAAFAAHCSRLIKRSEARQIQLALLAEQRQKQRLAPLQVQLQGRNQLHPRPPGNLGRASTKKTFTHKEMREQTERPTAPNAECQLPVHLKSFKKRAADAWSAAKTSS</sequence>
<reference evidence="2" key="2">
    <citation type="submission" date="2021-09" db="EMBL/GenBank/DDBJ databases">
        <authorList>
            <person name="Jia N."/>
            <person name="Wang J."/>
            <person name="Shi W."/>
            <person name="Du L."/>
            <person name="Sun Y."/>
            <person name="Zhan W."/>
            <person name="Jiang J."/>
            <person name="Wang Q."/>
            <person name="Zhang B."/>
            <person name="Ji P."/>
            <person name="Sakyi L.B."/>
            <person name="Cui X."/>
            <person name="Yuan T."/>
            <person name="Jiang B."/>
            <person name="Yang W."/>
            <person name="Lam T.T.-Y."/>
            <person name="Chang Q."/>
            <person name="Ding S."/>
            <person name="Wang X."/>
            <person name="Zhu J."/>
            <person name="Ruan X."/>
            <person name="Zhao L."/>
            <person name="Wei J."/>
            <person name="Que T."/>
            <person name="Du C."/>
            <person name="Cheng J."/>
            <person name="Dai P."/>
            <person name="Han X."/>
            <person name="Huang E."/>
            <person name="Gao Y."/>
            <person name="Liu J."/>
            <person name="Shao H."/>
            <person name="Ye R."/>
            <person name="Li L."/>
            <person name="Wei W."/>
            <person name="Wang X."/>
            <person name="Wang C."/>
            <person name="Huo Q."/>
            <person name="Li W."/>
            <person name="Guo W."/>
            <person name="Chen H."/>
            <person name="Chen S."/>
            <person name="Zhou L."/>
            <person name="Zhou L."/>
            <person name="Ni X."/>
            <person name="Tian J."/>
            <person name="Zhou Y."/>
            <person name="Sheng Y."/>
            <person name="Liu T."/>
            <person name="Pan Y."/>
            <person name="Xia L."/>
            <person name="Li J."/>
            <person name="Zhao F."/>
            <person name="Cao W."/>
        </authorList>
    </citation>
    <scope>NUCLEOTIDE SEQUENCE</scope>
    <source>
        <strain evidence="2">Rmic-2018</strain>
        <tissue evidence="2">Larvae</tissue>
    </source>
</reference>
<reference evidence="2" key="1">
    <citation type="journal article" date="2020" name="Cell">
        <title>Large-Scale Comparative Analyses of Tick Genomes Elucidate Their Genetic Diversity and Vector Capacities.</title>
        <authorList>
            <consortium name="Tick Genome and Microbiome Consortium (TIGMIC)"/>
            <person name="Jia N."/>
            <person name="Wang J."/>
            <person name="Shi W."/>
            <person name="Du L."/>
            <person name="Sun Y."/>
            <person name="Zhan W."/>
            <person name="Jiang J.F."/>
            <person name="Wang Q."/>
            <person name="Zhang B."/>
            <person name="Ji P."/>
            <person name="Bell-Sakyi L."/>
            <person name="Cui X.M."/>
            <person name="Yuan T.T."/>
            <person name="Jiang B.G."/>
            <person name="Yang W.F."/>
            <person name="Lam T.T."/>
            <person name="Chang Q.C."/>
            <person name="Ding S.J."/>
            <person name="Wang X.J."/>
            <person name="Zhu J.G."/>
            <person name="Ruan X.D."/>
            <person name="Zhao L."/>
            <person name="Wei J.T."/>
            <person name="Ye R.Z."/>
            <person name="Que T.C."/>
            <person name="Du C.H."/>
            <person name="Zhou Y.H."/>
            <person name="Cheng J.X."/>
            <person name="Dai P.F."/>
            <person name="Guo W.B."/>
            <person name="Han X.H."/>
            <person name="Huang E.J."/>
            <person name="Li L.F."/>
            <person name="Wei W."/>
            <person name="Gao Y.C."/>
            <person name="Liu J.Z."/>
            <person name="Shao H.Z."/>
            <person name="Wang X."/>
            <person name="Wang C.C."/>
            <person name="Yang T.C."/>
            <person name="Huo Q.B."/>
            <person name="Li W."/>
            <person name="Chen H.Y."/>
            <person name="Chen S.E."/>
            <person name="Zhou L.G."/>
            <person name="Ni X.B."/>
            <person name="Tian J.H."/>
            <person name="Sheng Y."/>
            <person name="Liu T."/>
            <person name="Pan Y.S."/>
            <person name="Xia L.Y."/>
            <person name="Li J."/>
            <person name="Zhao F."/>
            <person name="Cao W.C."/>
        </authorList>
    </citation>
    <scope>NUCLEOTIDE SEQUENCE</scope>
    <source>
        <strain evidence="2">Rmic-2018</strain>
    </source>
</reference>
<dbReference type="VEuPathDB" id="VectorBase:LOC119176208"/>
<evidence type="ECO:0000313" key="2">
    <source>
        <dbReference type="EMBL" id="KAH8019282.1"/>
    </source>
</evidence>
<evidence type="ECO:0000313" key="3">
    <source>
        <dbReference type="Proteomes" id="UP000821866"/>
    </source>
</evidence>
<name>A0A9J6DBH3_RHIMP</name>
<feature type="compositionally biased region" description="Polar residues" evidence="1">
    <location>
        <begin position="1152"/>
        <end position="1163"/>
    </location>
</feature>